<dbReference type="Pfam" id="PF00656">
    <property type="entry name" value="Peptidase_C14"/>
    <property type="match status" value="1"/>
</dbReference>
<dbReference type="InterPro" id="IPR011990">
    <property type="entry name" value="TPR-like_helical_dom_sf"/>
</dbReference>
<dbReference type="SUPFAM" id="SSF81901">
    <property type="entry name" value="HCP-like"/>
    <property type="match status" value="1"/>
</dbReference>
<sequence length="435" mass="46591">MKNPYCTFLLASAVALHSLSSFASPATTVRKIALVVGNANYSGTDRLQTPTADADMVASALRQRGFTVQTSMNRTLAQLRQDIRSFGVLARQADISLLYYAGHGTAVENINYLIPVDQSLARLNSALLRQDGLSLRFVESEMRGPSSKVSVLVIDACRNTMTRGAPGQGLVKSTAAKGILQIFSTMPGARALDTLPGSTHSPFATAFVRNLAQPSLGLKGIAEQTQRDVDAMTGGTQIPWIASGLVGDVRLQAESVAPLVSQAPATGLAHGQTRGQAEPPIPGFWQTQLSQREQEIRISSDMLDINTLPLLQERARSGDIIALTTLGMAYSDIHPYVRTNRQLAARYLQQAANRHFPIAETLLAELLYDGRGGVRRDLHKAGNLLNSAAASGYSRAQLDLISLQGLSGRIDPKALQQGLQSLGPAIQGYQSASPH</sequence>
<dbReference type="OrthoDB" id="9768004at2"/>
<dbReference type="InterPro" id="IPR029030">
    <property type="entry name" value="Caspase-like_dom_sf"/>
</dbReference>
<evidence type="ECO:0000259" key="2">
    <source>
        <dbReference type="PROSITE" id="PS50208"/>
    </source>
</evidence>
<evidence type="ECO:0000313" key="3">
    <source>
        <dbReference type="EMBL" id="PXX41345.1"/>
    </source>
</evidence>
<name>A0A318J165_9NEIS</name>
<dbReference type="SUPFAM" id="SSF52129">
    <property type="entry name" value="Caspase-like"/>
    <property type="match status" value="1"/>
</dbReference>
<dbReference type="Gene3D" id="3.40.50.1460">
    <property type="match status" value="1"/>
</dbReference>
<dbReference type="PANTHER" id="PTHR22576:SF37">
    <property type="entry name" value="MUCOSA-ASSOCIATED LYMPHOID TISSUE LYMPHOMA TRANSLOCATION PROTEIN 1"/>
    <property type="match status" value="1"/>
</dbReference>
<dbReference type="GO" id="GO:0006508">
    <property type="term" value="P:proteolysis"/>
    <property type="evidence" value="ECO:0007669"/>
    <property type="project" value="InterPro"/>
</dbReference>
<dbReference type="Proteomes" id="UP000248395">
    <property type="component" value="Unassembled WGS sequence"/>
</dbReference>
<dbReference type="GO" id="GO:0004197">
    <property type="term" value="F:cysteine-type endopeptidase activity"/>
    <property type="evidence" value="ECO:0007669"/>
    <property type="project" value="InterPro"/>
</dbReference>
<proteinExistence type="predicted"/>
<accession>A0A318J165</accession>
<evidence type="ECO:0000256" key="1">
    <source>
        <dbReference type="SAM" id="SignalP"/>
    </source>
</evidence>
<reference evidence="3 4" key="1">
    <citation type="submission" date="2018-05" db="EMBL/GenBank/DDBJ databases">
        <title>Genomic Encyclopedia of Type Strains, Phase IV (KMG-IV): sequencing the most valuable type-strain genomes for metagenomic binning, comparative biology and taxonomic classification.</title>
        <authorList>
            <person name="Goeker M."/>
        </authorList>
    </citation>
    <scope>NUCLEOTIDE SEQUENCE [LARGE SCALE GENOMIC DNA]</scope>
    <source>
        <strain evidence="3 4">DSM 25134</strain>
    </source>
</reference>
<dbReference type="InterPro" id="IPR006597">
    <property type="entry name" value="Sel1-like"/>
</dbReference>
<keyword evidence="4" id="KW-1185">Reference proteome</keyword>
<dbReference type="InterPro" id="IPR001309">
    <property type="entry name" value="Pept_C14_p20"/>
</dbReference>
<organism evidence="3 4">
    <name type="scientific">Aquitalea magnusonii</name>
    <dbReference type="NCBI Taxonomy" id="332411"/>
    <lineage>
        <taxon>Bacteria</taxon>
        <taxon>Pseudomonadati</taxon>
        <taxon>Pseudomonadota</taxon>
        <taxon>Betaproteobacteria</taxon>
        <taxon>Neisseriales</taxon>
        <taxon>Chromobacteriaceae</taxon>
        <taxon>Aquitalea</taxon>
    </lineage>
</organism>
<dbReference type="PANTHER" id="PTHR22576">
    <property type="entry name" value="MUCOSA ASSOCIATED LYMPHOID TISSUE LYMPHOMA TRANSLOCATION PROTEIN 1/PARACASPASE"/>
    <property type="match status" value="1"/>
</dbReference>
<feature type="domain" description="Caspase family p20" evidence="2">
    <location>
        <begin position="29"/>
        <end position="161"/>
    </location>
</feature>
<dbReference type="AlphaFoldDB" id="A0A318J165"/>
<comment type="caution">
    <text evidence="3">The sequence shown here is derived from an EMBL/GenBank/DDBJ whole genome shotgun (WGS) entry which is preliminary data.</text>
</comment>
<feature type="signal peptide" evidence="1">
    <location>
        <begin position="1"/>
        <end position="23"/>
    </location>
</feature>
<dbReference type="SMART" id="SM00671">
    <property type="entry name" value="SEL1"/>
    <property type="match status" value="2"/>
</dbReference>
<evidence type="ECO:0000313" key="4">
    <source>
        <dbReference type="Proteomes" id="UP000248395"/>
    </source>
</evidence>
<dbReference type="InterPro" id="IPR011600">
    <property type="entry name" value="Pept_C14_caspase"/>
</dbReference>
<dbReference type="PROSITE" id="PS50208">
    <property type="entry name" value="CASPASE_P20"/>
    <property type="match status" value="1"/>
</dbReference>
<feature type="chain" id="PRO_5016436816" evidence="1">
    <location>
        <begin position="24"/>
        <end position="435"/>
    </location>
</feature>
<gene>
    <name evidence="3" type="ORF">DFR38_12530</name>
</gene>
<dbReference type="InterPro" id="IPR052039">
    <property type="entry name" value="Caspase-related_regulators"/>
</dbReference>
<protein>
    <submittedName>
        <fullName evidence="3">Caspase domain-containing protein</fullName>
    </submittedName>
</protein>
<keyword evidence="1" id="KW-0732">Signal</keyword>
<dbReference type="Gene3D" id="1.25.40.10">
    <property type="entry name" value="Tetratricopeptide repeat domain"/>
    <property type="match status" value="1"/>
</dbReference>
<dbReference type="RefSeq" id="WP_059284717.1">
    <property type="nucleotide sequence ID" value="NZ_LNQU01000006.1"/>
</dbReference>
<dbReference type="EMBL" id="QJKC01000025">
    <property type="protein sequence ID" value="PXX41345.1"/>
    <property type="molecule type" value="Genomic_DNA"/>
</dbReference>